<evidence type="ECO:0000313" key="1">
    <source>
        <dbReference type="EMBL" id="AUX34727.1"/>
    </source>
</evidence>
<name>A0A4P2QW71_SORCE</name>
<accession>A0A4P2QW71</accession>
<reference evidence="1 2" key="1">
    <citation type="submission" date="2015-09" db="EMBL/GenBank/DDBJ databases">
        <title>Sorangium comparison.</title>
        <authorList>
            <person name="Zaburannyi N."/>
            <person name="Bunk B."/>
            <person name="Overmann J."/>
            <person name="Mueller R."/>
        </authorList>
    </citation>
    <scope>NUCLEOTIDE SEQUENCE [LARGE SCALE GENOMIC DNA]</scope>
    <source>
        <strain evidence="1 2">So ce836</strain>
    </source>
</reference>
<protein>
    <submittedName>
        <fullName evidence="1">Uncharacterized protein</fullName>
    </submittedName>
</protein>
<proteinExistence type="predicted"/>
<organism evidence="1 2">
    <name type="scientific">Sorangium cellulosum</name>
    <name type="common">Polyangium cellulosum</name>
    <dbReference type="NCBI Taxonomy" id="56"/>
    <lineage>
        <taxon>Bacteria</taxon>
        <taxon>Pseudomonadati</taxon>
        <taxon>Myxococcota</taxon>
        <taxon>Polyangia</taxon>
        <taxon>Polyangiales</taxon>
        <taxon>Polyangiaceae</taxon>
        <taxon>Sorangium</taxon>
    </lineage>
</organism>
<dbReference type="AlphaFoldDB" id="A0A4P2QW71"/>
<gene>
    <name evidence="1" type="ORF">SOCE836_069030</name>
</gene>
<dbReference type="Proteomes" id="UP000295497">
    <property type="component" value="Chromosome"/>
</dbReference>
<sequence>MCWYGARPPFSLERLSILADGRVGHLPRKPRRNGATHLVMTPVPRLASPLLQTRRKCRTLVL</sequence>
<evidence type="ECO:0000313" key="2">
    <source>
        <dbReference type="Proteomes" id="UP000295497"/>
    </source>
</evidence>
<dbReference type="EMBL" id="CP012672">
    <property type="protein sequence ID" value="AUX34727.1"/>
    <property type="molecule type" value="Genomic_DNA"/>
</dbReference>